<evidence type="ECO:0000259" key="1">
    <source>
        <dbReference type="Pfam" id="PF05272"/>
    </source>
</evidence>
<organism evidence="2 3">
    <name type="scientific">Clostridium frigoriphilum</name>
    <dbReference type="NCBI Taxonomy" id="443253"/>
    <lineage>
        <taxon>Bacteria</taxon>
        <taxon>Bacillati</taxon>
        <taxon>Bacillota</taxon>
        <taxon>Clostridia</taxon>
        <taxon>Eubacteriales</taxon>
        <taxon>Clostridiaceae</taxon>
        <taxon>Clostridium</taxon>
    </lineage>
</organism>
<dbReference type="Proteomes" id="UP001498469">
    <property type="component" value="Unassembled WGS sequence"/>
</dbReference>
<proteinExistence type="predicted"/>
<protein>
    <submittedName>
        <fullName evidence="2">Virulence-associated E family protein</fullName>
    </submittedName>
</protein>
<dbReference type="InterPro" id="IPR007936">
    <property type="entry name" value="VapE-like_dom"/>
</dbReference>
<dbReference type="Pfam" id="PF05272">
    <property type="entry name" value="VapE-like_dom"/>
    <property type="match status" value="1"/>
</dbReference>
<dbReference type="RefSeq" id="WP_216252138.1">
    <property type="nucleotide sequence ID" value="NZ_JAZHFS010000013.1"/>
</dbReference>
<dbReference type="PANTHER" id="PTHR34985">
    <property type="entry name" value="SLR0554 PROTEIN"/>
    <property type="match status" value="1"/>
</dbReference>
<reference evidence="2 3" key="1">
    <citation type="submission" date="2023-11" db="EMBL/GenBank/DDBJ databases">
        <title>Draft genome sequence of a psychrophilic Clostridium strain from permafrost water brine.</title>
        <authorList>
            <person name="Shcherbakova V.A."/>
            <person name="Trubitsyn V.E."/>
            <person name="Zakharyuk A.G."/>
        </authorList>
    </citation>
    <scope>NUCLEOTIDE SEQUENCE [LARGE SCALE GENOMIC DNA]</scope>
    <source>
        <strain evidence="2 3">14F</strain>
    </source>
</reference>
<sequence>MIISVADSKTAKHWKNIEMSWEEFLKRAKTTIRTTETVAEYKKLLKPKQDELKNVGGFVGGKLKEGKRKTGYVEHRSMLTLDMDYASVDIWEQLTLFYDFACCIYSTHKHTEEKPRLRLIIPLARVVTEEEYTAIGRKVAQSIGIEQFDDTTYQPARLMFWASTSSDGDFVFESQEGEHLDPDKILASYKDWRDTSSWPVSSRQTTIIKKAITKQSDPLEKPGVIGAFCRAYSIQDAIDTFIPDVYKPSVMEGRYDYIPADSVAGVLIYDDKFAFSHHATDPACSKLCNAFDIVRLHKYSELDGKASEDTSPTKLPSFKAMQEFAIADDKVKLQLAINRQAQVKADFTTEGDDWQTRLNVNKNGQIKDDLQNLVIIMQNDDNLKGIAYNQHRDGIDVKGTLDWKQIKCGWNDSDMSALKVYFDKSYGVWSPAKIKEALVAVAAERAYHPIKEYLDGLPNWDGIERLEILLIDYLGAEDNKYSRAVIRKTLVAAVARIYEPGTKFDSILILNGPQGIGKSTLFARLGSIWFSDSLTITDMRDKAAAEKLQGYWLLELGELAGIKKTDVETVKSFVSRTDDKYRASYGVNVESHPRQCVVVGSTNSESGFLRDITGNRRFWPVRVSGKSVKKAWELKEIDQIWSETLSVYRKGEDLFLKGDEAQIAMSEQADAMESDDREGLVLEYLEKLLPENWSSLNLYERRSFLSGGEFGGTAVGVIKRTLVCTMEIWCECFGKDSANLKKADSYEITAIIARIDKWKPYDGTKSGATRFPIYNKQRAFRRVE</sequence>
<keyword evidence="3" id="KW-1185">Reference proteome</keyword>
<evidence type="ECO:0000313" key="2">
    <source>
        <dbReference type="EMBL" id="MEF2113456.1"/>
    </source>
</evidence>
<name>A0ABU7UPY3_9CLOT</name>
<feature type="domain" description="Virulence-associated protein E-like" evidence="1">
    <location>
        <begin position="455"/>
        <end position="672"/>
    </location>
</feature>
<evidence type="ECO:0000313" key="3">
    <source>
        <dbReference type="Proteomes" id="UP001498469"/>
    </source>
</evidence>
<accession>A0ABU7UPY3</accession>
<comment type="caution">
    <text evidence="2">The sequence shown here is derived from an EMBL/GenBank/DDBJ whole genome shotgun (WGS) entry which is preliminary data.</text>
</comment>
<dbReference type="EMBL" id="JAZHFS010000013">
    <property type="protein sequence ID" value="MEF2113456.1"/>
    <property type="molecule type" value="Genomic_DNA"/>
</dbReference>
<gene>
    <name evidence="2" type="ORF">SJI18_14195</name>
</gene>
<dbReference type="PANTHER" id="PTHR34985:SF1">
    <property type="entry name" value="SLR0554 PROTEIN"/>
    <property type="match status" value="1"/>
</dbReference>